<dbReference type="InterPro" id="IPR001867">
    <property type="entry name" value="OmpR/PhoB-type_DNA-bd"/>
</dbReference>
<evidence type="ECO:0000259" key="3">
    <source>
        <dbReference type="PROSITE" id="PS51755"/>
    </source>
</evidence>
<dbReference type="CDD" id="cd00383">
    <property type="entry name" value="trans_reg_C"/>
    <property type="match status" value="1"/>
</dbReference>
<dbReference type="InterPro" id="IPR016032">
    <property type="entry name" value="Sig_transdc_resp-reg_C-effctor"/>
</dbReference>
<dbReference type="InterPro" id="IPR027417">
    <property type="entry name" value="P-loop_NTPase"/>
</dbReference>
<accession>A0A238ZY43</accession>
<dbReference type="SUPFAM" id="SSF46894">
    <property type="entry name" value="C-terminal effector domain of the bipartite response regulators"/>
    <property type="match status" value="1"/>
</dbReference>
<dbReference type="Gene3D" id="1.10.10.10">
    <property type="entry name" value="Winged helix-like DNA-binding domain superfamily/Winged helix DNA-binding domain"/>
    <property type="match status" value="1"/>
</dbReference>
<organism evidence="4 5">
    <name type="scientific">Pseudomonas segetis</name>
    <dbReference type="NCBI Taxonomy" id="298908"/>
    <lineage>
        <taxon>Bacteria</taxon>
        <taxon>Pseudomonadati</taxon>
        <taxon>Pseudomonadota</taxon>
        <taxon>Gammaproteobacteria</taxon>
        <taxon>Pseudomonadales</taxon>
        <taxon>Pseudomonadaceae</taxon>
        <taxon>Pseudomonas</taxon>
    </lineage>
</organism>
<name>A0A238ZY43_9PSED</name>
<dbReference type="GO" id="GO:0003677">
    <property type="term" value="F:DNA binding"/>
    <property type="evidence" value="ECO:0007669"/>
    <property type="project" value="UniProtKB-UniRule"/>
</dbReference>
<dbReference type="GO" id="GO:0006355">
    <property type="term" value="P:regulation of DNA-templated transcription"/>
    <property type="evidence" value="ECO:0007669"/>
    <property type="project" value="InterPro"/>
</dbReference>
<proteinExistence type="predicted"/>
<dbReference type="GO" id="GO:0000160">
    <property type="term" value="P:phosphorelay signal transduction system"/>
    <property type="evidence" value="ECO:0007669"/>
    <property type="project" value="InterPro"/>
</dbReference>
<dbReference type="PANTHER" id="PTHR47691:SF3">
    <property type="entry name" value="HTH-TYPE TRANSCRIPTIONAL REGULATOR RV0890C-RELATED"/>
    <property type="match status" value="1"/>
</dbReference>
<evidence type="ECO:0000256" key="1">
    <source>
        <dbReference type="ARBA" id="ARBA00023125"/>
    </source>
</evidence>
<dbReference type="PROSITE" id="PS51755">
    <property type="entry name" value="OMPR_PHOB"/>
    <property type="match status" value="1"/>
</dbReference>
<dbReference type="Pfam" id="PF13401">
    <property type="entry name" value="AAA_22"/>
    <property type="match status" value="1"/>
</dbReference>
<sequence>MSTLRSLCLDEIRRFGSFSFYVQRRVVLQGDRPLRVGSKALDILHLLIENAGSVVSKEAIIAHVWPSTVVEDTNLRVHIAALRRVLGDGLNGQRYIVNIPQRGYSFVADVQTTAADIAGLEQRATAPTKLPALLTSIKGREAVIDHLVRQLPGRRLMTLVADGGMGKTVVAVRVAELVLEYYQDGVVFVDLAAVIHPSLLPAQVCCALGLSFDQQQPLECLHEYLHGRHLLLLLDNCEHLVNACAEMVEALLKNAPRLSILATSREPLLVALENVLRLPALTFAQDASGLSVADAMTYGAIQLFVQRVAAQQQDFSLNISDVPAVVDICRQLEGSPLAIELAAGYVSVFGLKGMCEQLNGNFLLAMQGTRTAFMRQHSLRASLDWSYALLTVTEQVILQRFALFDGAVTLEQAINAISCRHVSESDIFEAIVQLAAKSLLVVEMGEEAVHYRLLKVTRIYALEKLKAGEDFSVLRAEYVQQRQMRAIEQDRDYC</sequence>
<reference evidence="5" key="1">
    <citation type="submission" date="2017-06" db="EMBL/GenBank/DDBJ databases">
        <authorList>
            <person name="Varghese N."/>
            <person name="Submissions S."/>
        </authorList>
    </citation>
    <scope>NUCLEOTIDE SEQUENCE [LARGE SCALE GENOMIC DNA]</scope>
    <source>
        <strain evidence="5">CIP 108523</strain>
    </source>
</reference>
<keyword evidence="5" id="KW-1185">Reference proteome</keyword>
<feature type="domain" description="OmpR/PhoB-type" evidence="3">
    <location>
        <begin position="10"/>
        <end position="108"/>
    </location>
</feature>
<dbReference type="AlphaFoldDB" id="A0A238ZY43"/>
<dbReference type="SUPFAM" id="SSF52540">
    <property type="entry name" value="P-loop containing nucleoside triphosphate hydrolases"/>
    <property type="match status" value="1"/>
</dbReference>
<dbReference type="Gene3D" id="3.40.50.300">
    <property type="entry name" value="P-loop containing nucleotide triphosphate hydrolases"/>
    <property type="match status" value="1"/>
</dbReference>
<feature type="DNA-binding region" description="OmpR/PhoB-type" evidence="2">
    <location>
        <begin position="10"/>
        <end position="108"/>
    </location>
</feature>
<dbReference type="SMART" id="SM00862">
    <property type="entry name" value="Trans_reg_C"/>
    <property type="match status" value="1"/>
</dbReference>
<dbReference type="EMBL" id="FZOG01000001">
    <property type="protein sequence ID" value="SNR87704.1"/>
    <property type="molecule type" value="Genomic_DNA"/>
</dbReference>
<protein>
    <submittedName>
        <fullName evidence="4">Predicted ATPase</fullName>
    </submittedName>
</protein>
<dbReference type="Pfam" id="PF00486">
    <property type="entry name" value="Trans_reg_C"/>
    <property type="match status" value="1"/>
</dbReference>
<dbReference type="Proteomes" id="UP000242915">
    <property type="component" value="Unassembled WGS sequence"/>
</dbReference>
<evidence type="ECO:0000313" key="4">
    <source>
        <dbReference type="EMBL" id="SNR87704.1"/>
    </source>
</evidence>
<dbReference type="InterPro" id="IPR036388">
    <property type="entry name" value="WH-like_DNA-bd_sf"/>
</dbReference>
<dbReference type="GO" id="GO:0016887">
    <property type="term" value="F:ATP hydrolysis activity"/>
    <property type="evidence" value="ECO:0007669"/>
    <property type="project" value="InterPro"/>
</dbReference>
<gene>
    <name evidence="4" type="ORF">SAMN05216255_0748</name>
</gene>
<keyword evidence="1 2" id="KW-0238">DNA-binding</keyword>
<dbReference type="PANTHER" id="PTHR47691">
    <property type="entry name" value="REGULATOR-RELATED"/>
    <property type="match status" value="1"/>
</dbReference>
<evidence type="ECO:0000256" key="2">
    <source>
        <dbReference type="PROSITE-ProRule" id="PRU01091"/>
    </source>
</evidence>
<dbReference type="InterPro" id="IPR049945">
    <property type="entry name" value="AAA_22"/>
</dbReference>
<evidence type="ECO:0000313" key="5">
    <source>
        <dbReference type="Proteomes" id="UP000242915"/>
    </source>
</evidence>